<evidence type="ECO:0000259" key="3">
    <source>
        <dbReference type="Pfam" id="PF25917"/>
    </source>
</evidence>
<evidence type="ECO:0000256" key="1">
    <source>
        <dbReference type="ARBA" id="ARBA00009477"/>
    </source>
</evidence>
<dbReference type="InterPro" id="IPR058792">
    <property type="entry name" value="Beta-barrel_RND_2"/>
</dbReference>
<organism evidence="6 7">
    <name type="scientific">Ferrimonas pelagia</name>
    <dbReference type="NCBI Taxonomy" id="1177826"/>
    <lineage>
        <taxon>Bacteria</taxon>
        <taxon>Pseudomonadati</taxon>
        <taxon>Pseudomonadota</taxon>
        <taxon>Gammaproteobacteria</taxon>
        <taxon>Alteromonadales</taxon>
        <taxon>Ferrimonadaceae</taxon>
        <taxon>Ferrimonas</taxon>
    </lineage>
</organism>
<gene>
    <name evidence="6" type="ORF">GCM10023333_13000</name>
</gene>
<comment type="similarity">
    <text evidence="1">Belongs to the membrane fusion protein (MFP) (TC 8.A.1) family.</text>
</comment>
<sequence length="360" mass="40835">MKNSLIIGLILFLTLAGGVWLKDFIKERERIVRESRERLTRVVVEDARVSSVTRQVEALGDINARESVTISSKMTETVKALYFESGQQVQQGELLVQLENGVQQARVREAKAKLTDHQREYERIEELVKVHTIARSQLDKLQTSIEVAQAEVARFEAEMRTREIRAPFDGLLGLREVSSGALVTSNTSITTLDDLEVVHLDFNVPERHMSVIRPGKPVVGQVSAYPEDRFFGTVVSIDSRIDPTTRSVMIRAELNNRELKLRPGMLMTLRLITDEREGIVVPEEAIMVQRQDQYLFVAGDDDVIERRRVRVGWRTRGKAEILSGLSEGERVVIRGIDRVRGGQTVEVTYAERFTHMGERG</sequence>
<protein>
    <submittedName>
        <fullName evidence="6">Efflux RND transporter periplasmic adaptor subunit</fullName>
    </submittedName>
</protein>
<evidence type="ECO:0000259" key="4">
    <source>
        <dbReference type="Pfam" id="PF25954"/>
    </source>
</evidence>
<dbReference type="Gene3D" id="1.10.287.470">
    <property type="entry name" value="Helix hairpin bin"/>
    <property type="match status" value="1"/>
</dbReference>
<feature type="domain" description="Multidrug resistance protein MdtA-like barrel-sandwich hybrid" evidence="3">
    <location>
        <begin position="67"/>
        <end position="188"/>
    </location>
</feature>
<dbReference type="Gene3D" id="2.40.50.100">
    <property type="match status" value="1"/>
</dbReference>
<dbReference type="SUPFAM" id="SSF111369">
    <property type="entry name" value="HlyD-like secretion proteins"/>
    <property type="match status" value="1"/>
</dbReference>
<dbReference type="NCBIfam" id="TIGR01730">
    <property type="entry name" value="RND_mfp"/>
    <property type="match status" value="1"/>
</dbReference>
<dbReference type="Pfam" id="PF25989">
    <property type="entry name" value="YknX_C"/>
    <property type="match status" value="1"/>
</dbReference>
<dbReference type="Gene3D" id="2.40.420.20">
    <property type="match status" value="1"/>
</dbReference>
<reference evidence="7" key="1">
    <citation type="journal article" date="2019" name="Int. J. Syst. Evol. Microbiol.">
        <title>The Global Catalogue of Microorganisms (GCM) 10K type strain sequencing project: providing services to taxonomists for standard genome sequencing and annotation.</title>
        <authorList>
            <consortium name="The Broad Institute Genomics Platform"/>
            <consortium name="The Broad Institute Genome Sequencing Center for Infectious Disease"/>
            <person name="Wu L."/>
            <person name="Ma J."/>
        </authorList>
    </citation>
    <scope>NUCLEOTIDE SEQUENCE [LARGE SCALE GENOMIC DNA]</scope>
    <source>
        <strain evidence="7">JCM 18401</strain>
    </source>
</reference>
<dbReference type="Gene3D" id="2.40.30.170">
    <property type="match status" value="1"/>
</dbReference>
<feature type="domain" description="CusB-like beta-barrel" evidence="4">
    <location>
        <begin position="200"/>
        <end position="273"/>
    </location>
</feature>
<evidence type="ECO:0000313" key="6">
    <source>
        <dbReference type="EMBL" id="GAA4880219.1"/>
    </source>
</evidence>
<keyword evidence="7" id="KW-1185">Reference proteome</keyword>
<keyword evidence="2" id="KW-0175">Coiled coil</keyword>
<dbReference type="InterPro" id="IPR058637">
    <property type="entry name" value="YknX-like_C"/>
</dbReference>
<feature type="domain" description="YknX-like C-terminal permuted SH3-like" evidence="5">
    <location>
        <begin position="279"/>
        <end position="347"/>
    </location>
</feature>
<dbReference type="InterPro" id="IPR006143">
    <property type="entry name" value="RND_pump_MFP"/>
</dbReference>
<proteinExistence type="inferred from homology"/>
<dbReference type="PANTHER" id="PTHR30469">
    <property type="entry name" value="MULTIDRUG RESISTANCE PROTEIN MDTA"/>
    <property type="match status" value="1"/>
</dbReference>
<dbReference type="InterPro" id="IPR058625">
    <property type="entry name" value="MdtA-like_BSH"/>
</dbReference>
<comment type="caution">
    <text evidence="6">The sequence shown here is derived from an EMBL/GenBank/DDBJ whole genome shotgun (WGS) entry which is preliminary data.</text>
</comment>
<dbReference type="EMBL" id="BAABJZ010000016">
    <property type="protein sequence ID" value="GAA4880219.1"/>
    <property type="molecule type" value="Genomic_DNA"/>
</dbReference>
<name>A0ABP9ELI8_9GAMM</name>
<evidence type="ECO:0000259" key="5">
    <source>
        <dbReference type="Pfam" id="PF25989"/>
    </source>
</evidence>
<dbReference type="Proteomes" id="UP001499988">
    <property type="component" value="Unassembled WGS sequence"/>
</dbReference>
<dbReference type="PANTHER" id="PTHR30469:SF16">
    <property type="entry name" value="HAE1 FAMILY EFFLUX PUMP MFP COMPONENT"/>
    <property type="match status" value="1"/>
</dbReference>
<evidence type="ECO:0000313" key="7">
    <source>
        <dbReference type="Proteomes" id="UP001499988"/>
    </source>
</evidence>
<dbReference type="RefSeq" id="WP_345334540.1">
    <property type="nucleotide sequence ID" value="NZ_BAABJZ010000016.1"/>
</dbReference>
<evidence type="ECO:0000256" key="2">
    <source>
        <dbReference type="SAM" id="Coils"/>
    </source>
</evidence>
<dbReference type="Pfam" id="PF25917">
    <property type="entry name" value="BSH_RND"/>
    <property type="match status" value="1"/>
</dbReference>
<accession>A0ABP9ELI8</accession>
<feature type="coiled-coil region" evidence="2">
    <location>
        <begin position="107"/>
        <end position="165"/>
    </location>
</feature>
<dbReference type="Pfam" id="PF25954">
    <property type="entry name" value="Beta-barrel_RND_2"/>
    <property type="match status" value="1"/>
</dbReference>